<reference evidence="4" key="1">
    <citation type="submission" date="2023-06" db="EMBL/GenBank/DDBJ databases">
        <title>Genome-scale phylogeny and comparative genomics of the fungal order Sordariales.</title>
        <authorList>
            <consortium name="Lawrence Berkeley National Laboratory"/>
            <person name="Hensen N."/>
            <person name="Bonometti L."/>
            <person name="Westerberg I."/>
            <person name="Brannstrom I.O."/>
            <person name="Guillou S."/>
            <person name="Cros-Aarteil S."/>
            <person name="Calhoun S."/>
            <person name="Haridas S."/>
            <person name="Kuo A."/>
            <person name="Mondo S."/>
            <person name="Pangilinan J."/>
            <person name="Riley R."/>
            <person name="LaButti K."/>
            <person name="Andreopoulos B."/>
            <person name="Lipzen A."/>
            <person name="Chen C."/>
            <person name="Yanf M."/>
            <person name="Daum C."/>
            <person name="Ng V."/>
            <person name="Clum A."/>
            <person name="Steindorff A."/>
            <person name="Ohm R."/>
            <person name="Martin F."/>
            <person name="Silar P."/>
            <person name="Natvig D."/>
            <person name="Lalanne C."/>
            <person name="Gautier V."/>
            <person name="Ament-velasquez S.L."/>
            <person name="Kruys A."/>
            <person name="Hutchinson M.I."/>
            <person name="Powell A.J."/>
            <person name="Barry K."/>
            <person name="Miller A.N."/>
            <person name="Grigoriev I.V."/>
            <person name="Debuchy R."/>
            <person name="Gladieux P."/>
            <person name="Thoren M.H."/>
            <person name="Johannesson H."/>
        </authorList>
    </citation>
    <scope>NUCLEOTIDE SEQUENCE</scope>
    <source>
        <strain evidence="4">SMH2392-1A</strain>
    </source>
</reference>
<comment type="caution">
    <text evidence="4">The sequence shown here is derived from an EMBL/GenBank/DDBJ whole genome shotgun (WGS) entry which is preliminary data.</text>
</comment>
<feature type="compositionally biased region" description="Basic residues" evidence="1">
    <location>
        <begin position="238"/>
        <end position="248"/>
    </location>
</feature>
<feature type="chain" id="PRO_5041365982" description="Gfd2/YDR514C-like C-terminal domain-containing protein" evidence="2">
    <location>
        <begin position="19"/>
        <end position="263"/>
    </location>
</feature>
<proteinExistence type="predicted"/>
<dbReference type="InterPro" id="IPR048519">
    <property type="entry name" value="Gfd2/YDR514C-like_C"/>
</dbReference>
<protein>
    <recommendedName>
        <fullName evidence="3">Gfd2/YDR514C-like C-terminal domain-containing protein</fullName>
    </recommendedName>
</protein>
<dbReference type="InterPro" id="IPR040151">
    <property type="entry name" value="Gfd2/YDR514C-like"/>
</dbReference>
<organism evidence="4 5">
    <name type="scientific">Lasiosphaeria miniovina</name>
    <dbReference type="NCBI Taxonomy" id="1954250"/>
    <lineage>
        <taxon>Eukaryota</taxon>
        <taxon>Fungi</taxon>
        <taxon>Dikarya</taxon>
        <taxon>Ascomycota</taxon>
        <taxon>Pezizomycotina</taxon>
        <taxon>Sordariomycetes</taxon>
        <taxon>Sordariomycetidae</taxon>
        <taxon>Sordariales</taxon>
        <taxon>Lasiosphaeriaceae</taxon>
        <taxon>Lasiosphaeria</taxon>
    </lineage>
</organism>
<evidence type="ECO:0000313" key="5">
    <source>
        <dbReference type="Proteomes" id="UP001172101"/>
    </source>
</evidence>
<dbReference type="SUPFAM" id="SSF53098">
    <property type="entry name" value="Ribonuclease H-like"/>
    <property type="match status" value="1"/>
</dbReference>
<accession>A0AA40E3I4</accession>
<dbReference type="AlphaFoldDB" id="A0AA40E3I4"/>
<feature type="domain" description="Gfd2/YDR514C-like C-terminal" evidence="3">
    <location>
        <begin position="29"/>
        <end position="194"/>
    </location>
</feature>
<dbReference type="GeneID" id="85318902"/>
<dbReference type="PANTHER" id="PTHR28083:SF1">
    <property type="entry name" value="GOOD FOR FULL DBP5 ACTIVITY PROTEIN 2"/>
    <property type="match status" value="1"/>
</dbReference>
<feature type="non-terminal residue" evidence="4">
    <location>
        <position position="263"/>
    </location>
</feature>
<feature type="signal peptide" evidence="2">
    <location>
        <begin position="1"/>
        <end position="18"/>
    </location>
</feature>
<dbReference type="PANTHER" id="PTHR28083">
    <property type="entry name" value="GOOD FOR FULL DBP5 ACTIVITY PROTEIN 2"/>
    <property type="match status" value="1"/>
</dbReference>
<dbReference type="InterPro" id="IPR012337">
    <property type="entry name" value="RNaseH-like_sf"/>
</dbReference>
<gene>
    <name evidence="4" type="ORF">B0T26DRAFT_597039</name>
</gene>
<name>A0AA40E3I4_9PEZI</name>
<sequence>ITRHGLSMLLEILGLSHSVSKSPALNDTVIIAIDFEGINTIKSGFTQKENSQVGFAILDTKELRQVPPEKLITSLNFATGSPSYVSKASNKFLFGETITIQPSSMVQTIQSHIPQDRSVVLVGHGILNELQALQALGFEFERLPSGILDTSRIANEGFQFWGGSLSDLLGVLGCPFNRLHVAGNDANFPSRALLLLAAKWCISQQQDDEVLDILRDISTCPIPPYVDPEIKAAERREKRLVRSRKHQSKLWSKEKQDQIRAAR</sequence>
<feature type="non-terminal residue" evidence="4">
    <location>
        <position position="1"/>
    </location>
</feature>
<dbReference type="Proteomes" id="UP001172101">
    <property type="component" value="Unassembled WGS sequence"/>
</dbReference>
<evidence type="ECO:0000256" key="1">
    <source>
        <dbReference type="SAM" id="MobiDB-lite"/>
    </source>
</evidence>
<feature type="compositionally biased region" description="Basic and acidic residues" evidence="1">
    <location>
        <begin position="251"/>
        <end position="263"/>
    </location>
</feature>
<evidence type="ECO:0000256" key="2">
    <source>
        <dbReference type="SAM" id="SignalP"/>
    </source>
</evidence>
<evidence type="ECO:0000259" key="3">
    <source>
        <dbReference type="Pfam" id="PF21762"/>
    </source>
</evidence>
<feature type="region of interest" description="Disordered" evidence="1">
    <location>
        <begin position="237"/>
        <end position="263"/>
    </location>
</feature>
<evidence type="ECO:0000313" key="4">
    <source>
        <dbReference type="EMBL" id="KAK0722736.1"/>
    </source>
</evidence>
<dbReference type="EMBL" id="JAUIRO010000003">
    <property type="protein sequence ID" value="KAK0722736.1"/>
    <property type="molecule type" value="Genomic_DNA"/>
</dbReference>
<keyword evidence="2" id="KW-0732">Signal</keyword>
<dbReference type="RefSeq" id="XP_060298660.1">
    <property type="nucleotide sequence ID" value="XM_060435632.1"/>
</dbReference>
<keyword evidence="5" id="KW-1185">Reference proteome</keyword>
<dbReference type="Pfam" id="PF21762">
    <property type="entry name" value="DEDDh_C"/>
    <property type="match status" value="1"/>
</dbReference>